<keyword evidence="2" id="KW-0645">Protease</keyword>
<gene>
    <name evidence="11" type="ORF">HCU01_16860</name>
    <name evidence="12" type="ORF">SAMN05660971_02279</name>
</gene>
<dbReference type="PANTHER" id="PTHR47466">
    <property type="match status" value="1"/>
</dbReference>
<keyword evidence="8" id="KW-1015">Disulfide bond</keyword>
<accession>A0A1M7GBI0</accession>
<dbReference type="CDD" id="cd04275">
    <property type="entry name" value="ZnMc_pappalysin_like"/>
    <property type="match status" value="1"/>
</dbReference>
<dbReference type="RefSeq" id="WP_073435310.1">
    <property type="nucleotide sequence ID" value="NZ_BJXU01000055.1"/>
</dbReference>
<dbReference type="EMBL" id="FRCA01000005">
    <property type="protein sequence ID" value="SHM13650.1"/>
    <property type="molecule type" value="Genomic_DNA"/>
</dbReference>
<dbReference type="AlphaFoldDB" id="A0A1M7GBI0"/>
<keyword evidence="14" id="KW-1185">Reference proteome</keyword>
<evidence type="ECO:0000256" key="3">
    <source>
        <dbReference type="ARBA" id="ARBA00022723"/>
    </source>
</evidence>
<evidence type="ECO:0000256" key="4">
    <source>
        <dbReference type="ARBA" id="ARBA00022729"/>
    </source>
</evidence>
<keyword evidence="6" id="KW-0862">Zinc</keyword>
<dbReference type="SUPFAM" id="SSF55486">
    <property type="entry name" value="Metalloproteases ('zincins'), catalytic domain"/>
    <property type="match status" value="1"/>
</dbReference>
<dbReference type="PANTHER" id="PTHR47466:SF1">
    <property type="entry name" value="METALLOPROTEASE MEP1 (AFU_ORTHOLOGUE AFUA_1G07730)-RELATED"/>
    <property type="match status" value="1"/>
</dbReference>
<evidence type="ECO:0000256" key="2">
    <source>
        <dbReference type="ARBA" id="ARBA00022670"/>
    </source>
</evidence>
<dbReference type="EMBL" id="BJXU01000055">
    <property type="protein sequence ID" value="GEN23737.1"/>
    <property type="molecule type" value="Genomic_DNA"/>
</dbReference>
<evidence type="ECO:0000256" key="7">
    <source>
        <dbReference type="ARBA" id="ARBA00023049"/>
    </source>
</evidence>
<evidence type="ECO:0000256" key="6">
    <source>
        <dbReference type="ARBA" id="ARBA00022833"/>
    </source>
</evidence>
<dbReference type="InterPro" id="IPR008754">
    <property type="entry name" value="Peptidase_M43"/>
</dbReference>
<evidence type="ECO:0000256" key="8">
    <source>
        <dbReference type="ARBA" id="ARBA00023157"/>
    </source>
</evidence>
<dbReference type="Proteomes" id="UP000184123">
    <property type="component" value="Unassembled WGS sequence"/>
</dbReference>
<dbReference type="Pfam" id="PF05572">
    <property type="entry name" value="Peptidase_M43"/>
    <property type="match status" value="1"/>
</dbReference>
<evidence type="ECO:0000313" key="12">
    <source>
        <dbReference type="EMBL" id="SHM13650.1"/>
    </source>
</evidence>
<keyword evidence="5" id="KW-0378">Hydrolase</keyword>
<keyword evidence="4" id="KW-0732">Signal</keyword>
<proteinExistence type="inferred from homology"/>
<reference evidence="12 13" key="1">
    <citation type="submission" date="2016-11" db="EMBL/GenBank/DDBJ databases">
        <authorList>
            <person name="Jaros S."/>
            <person name="Januszkiewicz K."/>
            <person name="Wedrychowicz H."/>
        </authorList>
    </citation>
    <scope>NUCLEOTIDE SEQUENCE [LARGE SCALE GENOMIC DNA]</scope>
    <source>
        <strain evidence="12 13">DSM 4740</strain>
    </source>
</reference>
<keyword evidence="7 11" id="KW-0482">Metalloprotease</keyword>
<evidence type="ECO:0000256" key="9">
    <source>
        <dbReference type="SAM" id="MobiDB-lite"/>
    </source>
</evidence>
<feature type="region of interest" description="Disordered" evidence="9">
    <location>
        <begin position="122"/>
        <end position="150"/>
    </location>
</feature>
<dbReference type="GO" id="GO:0006508">
    <property type="term" value="P:proteolysis"/>
    <property type="evidence" value="ECO:0007669"/>
    <property type="project" value="UniProtKB-KW"/>
</dbReference>
<dbReference type="GO" id="GO:0008237">
    <property type="term" value="F:metallopeptidase activity"/>
    <property type="evidence" value="ECO:0007669"/>
    <property type="project" value="UniProtKB-KW"/>
</dbReference>
<protein>
    <submittedName>
        <fullName evidence="12">Pregnancy-associated plasma protein-A</fullName>
    </submittedName>
    <submittedName>
        <fullName evidence="11">Zinc metalloprotease</fullName>
    </submittedName>
</protein>
<evidence type="ECO:0000313" key="11">
    <source>
        <dbReference type="EMBL" id="GEN23737.1"/>
    </source>
</evidence>
<dbReference type="Gene3D" id="3.40.390.10">
    <property type="entry name" value="Collagenase (Catalytic Domain)"/>
    <property type="match status" value="1"/>
</dbReference>
<name>A0A1M7GBI0_9GAMM</name>
<dbReference type="GO" id="GO:0046872">
    <property type="term" value="F:metal ion binding"/>
    <property type="evidence" value="ECO:0007669"/>
    <property type="project" value="UniProtKB-KW"/>
</dbReference>
<dbReference type="STRING" id="44933.SAMN05660971_02279"/>
<sequence>MADKHARSASCRGCGTMQVHHRLLDSDPDYAARQAQIEELAFRARRAGSPLREGCTRIPVVVHVVHHTAEQNISREQVESQIAVLNQDFRAQNPDRQQIPEPFIELAGDARVQFVLASVDPDGNPTEGITRAQTPRDSFDVDDSVKSTASGGHDAWPADRYLNIWVCQLRAGLLGYAQFPGGPAATDGVVVTYTAFGTTGTATAPSNLGRTTTHEVGHWLNLRHIWGDDGDGCSGSDFVDDTPNQAGPNTGKPTFPTVSCENGPHGDMFMNFMDYVDDDTMSMFSRGQVARMHACLDGPRSHVGERVPCAAADAVASGNGP</sequence>
<dbReference type="Proteomes" id="UP000321726">
    <property type="component" value="Unassembled WGS sequence"/>
</dbReference>
<reference evidence="11 14" key="2">
    <citation type="submission" date="2019-07" db="EMBL/GenBank/DDBJ databases">
        <title>Whole genome shotgun sequence of Halomonas cupida NBRC 102219.</title>
        <authorList>
            <person name="Hosoyama A."/>
            <person name="Uohara A."/>
            <person name="Ohji S."/>
            <person name="Ichikawa N."/>
        </authorList>
    </citation>
    <scope>NUCLEOTIDE SEQUENCE [LARGE SCALE GENOMIC DNA]</scope>
    <source>
        <strain evidence="11 14">NBRC 102219</strain>
    </source>
</reference>
<evidence type="ECO:0000259" key="10">
    <source>
        <dbReference type="Pfam" id="PF05572"/>
    </source>
</evidence>
<evidence type="ECO:0000313" key="13">
    <source>
        <dbReference type="Proteomes" id="UP000184123"/>
    </source>
</evidence>
<keyword evidence="3" id="KW-0479">Metal-binding</keyword>
<evidence type="ECO:0000313" key="14">
    <source>
        <dbReference type="Proteomes" id="UP000321726"/>
    </source>
</evidence>
<evidence type="ECO:0000256" key="5">
    <source>
        <dbReference type="ARBA" id="ARBA00022801"/>
    </source>
</evidence>
<comment type="similarity">
    <text evidence="1">Belongs to the peptidase M43B family.</text>
</comment>
<organism evidence="12 13">
    <name type="scientific">Halomonas cupida</name>
    <dbReference type="NCBI Taxonomy" id="44933"/>
    <lineage>
        <taxon>Bacteria</taxon>
        <taxon>Pseudomonadati</taxon>
        <taxon>Pseudomonadota</taxon>
        <taxon>Gammaproteobacteria</taxon>
        <taxon>Oceanospirillales</taxon>
        <taxon>Halomonadaceae</taxon>
        <taxon>Halomonas</taxon>
    </lineage>
</organism>
<dbReference type="InterPro" id="IPR024079">
    <property type="entry name" value="MetalloPept_cat_dom_sf"/>
</dbReference>
<feature type="domain" description="Peptidase M43 pregnancy-associated plasma-A" evidence="10">
    <location>
        <begin position="153"/>
        <end position="297"/>
    </location>
</feature>
<evidence type="ECO:0000256" key="1">
    <source>
        <dbReference type="ARBA" id="ARBA00008721"/>
    </source>
</evidence>